<evidence type="ECO:0000256" key="12">
    <source>
        <dbReference type="ARBA" id="ARBA00023136"/>
    </source>
</evidence>
<keyword evidence="6 14" id="KW-0349">Heme</keyword>
<comment type="subcellular location">
    <subcellularLocation>
        <location evidence="1">Cell membrane</location>
        <topology evidence="1">Multi-pass membrane protein</topology>
    </subcellularLocation>
</comment>
<dbReference type="GO" id="GO:0046872">
    <property type="term" value="F:metal ion binding"/>
    <property type="evidence" value="ECO:0007669"/>
    <property type="project" value="UniProtKB-UniRule"/>
</dbReference>
<dbReference type="EMBL" id="RBUQ01000379">
    <property type="protein sequence ID" value="RMV27072.1"/>
    <property type="molecule type" value="Genomic_DNA"/>
</dbReference>
<evidence type="ECO:0000256" key="6">
    <source>
        <dbReference type="ARBA" id="ARBA00022617"/>
    </source>
</evidence>
<keyword evidence="5 14" id="KW-1003">Cell membrane</keyword>
<organism evidence="16 17">
    <name type="scientific">Pseudomonas syringae pv. maculicola</name>
    <dbReference type="NCBI Taxonomy" id="59511"/>
    <lineage>
        <taxon>Bacteria</taxon>
        <taxon>Pseudomonadati</taxon>
        <taxon>Pseudomonadota</taxon>
        <taxon>Gammaproteobacteria</taxon>
        <taxon>Pseudomonadales</taxon>
        <taxon>Pseudomonadaceae</taxon>
        <taxon>Pseudomonas</taxon>
    </lineage>
</organism>
<evidence type="ECO:0000256" key="9">
    <source>
        <dbReference type="ARBA" id="ARBA00022989"/>
    </source>
</evidence>
<protein>
    <recommendedName>
        <fullName evidence="4 14">Protoporphyrinogen IX oxidase</fullName>
        <ecNumber evidence="14">1.3.99.-</ecNumber>
    </recommendedName>
</protein>
<dbReference type="UniPathway" id="UPA00251">
    <property type="reaction ID" value="UER00324"/>
</dbReference>
<feature type="transmembrane region" description="Helical" evidence="15">
    <location>
        <begin position="12"/>
        <end position="34"/>
    </location>
</feature>
<feature type="transmembrane region" description="Helical" evidence="15">
    <location>
        <begin position="84"/>
        <end position="104"/>
    </location>
</feature>
<comment type="catalytic activity">
    <reaction evidence="13 14">
        <text>protoporphyrinogen IX + 3 A = protoporphyrin IX + 3 AH2</text>
        <dbReference type="Rhea" id="RHEA:62000"/>
        <dbReference type="ChEBI" id="CHEBI:13193"/>
        <dbReference type="ChEBI" id="CHEBI:17499"/>
        <dbReference type="ChEBI" id="CHEBI:57306"/>
        <dbReference type="ChEBI" id="CHEBI:57307"/>
    </reaction>
</comment>
<dbReference type="Proteomes" id="UP000271631">
    <property type="component" value="Unassembled WGS sequence"/>
</dbReference>
<keyword evidence="11 14" id="KW-0408">Iron</keyword>
<comment type="cofactor">
    <cofactor evidence="14">
        <name>heme b</name>
        <dbReference type="ChEBI" id="CHEBI:60344"/>
    </cofactor>
    <text evidence="14">Binds 1 heme b (iron(II)-protoporphyrin IX) group per subunit.</text>
</comment>
<dbReference type="PANTHER" id="PTHR40255">
    <property type="entry name" value="UPF0093 MEMBRANE PROTEIN SLR1790"/>
    <property type="match status" value="1"/>
</dbReference>
<evidence type="ECO:0000256" key="1">
    <source>
        <dbReference type="ARBA" id="ARBA00004651"/>
    </source>
</evidence>
<evidence type="ECO:0000256" key="5">
    <source>
        <dbReference type="ARBA" id="ARBA00022475"/>
    </source>
</evidence>
<evidence type="ECO:0000256" key="11">
    <source>
        <dbReference type="ARBA" id="ARBA00023004"/>
    </source>
</evidence>
<dbReference type="GO" id="GO:0070818">
    <property type="term" value="F:protoporphyrinogen oxidase activity"/>
    <property type="evidence" value="ECO:0007669"/>
    <property type="project" value="UniProtKB-UniRule"/>
</dbReference>
<evidence type="ECO:0000313" key="16">
    <source>
        <dbReference type="EMBL" id="RMV27072.1"/>
    </source>
</evidence>
<evidence type="ECO:0000256" key="7">
    <source>
        <dbReference type="ARBA" id="ARBA00022692"/>
    </source>
</evidence>
<evidence type="ECO:0000256" key="3">
    <source>
        <dbReference type="ARBA" id="ARBA00006501"/>
    </source>
</evidence>
<dbReference type="RefSeq" id="WP_054069344.1">
    <property type="nucleotide sequence ID" value="NZ_JAEVFP010000114.1"/>
</dbReference>
<sequence length="140" mass="15364">MIYLILKVIHIFSILLWVSGVIMQAVVIIVDGKLSGPAMPRELARLPLVRKWDKAITTPAMICAFVSGLYIALTLSFFGSGWLFAKITIVMILAAVHGVQAGWLRRMLSSEEAGGYGKNMLPVILVAPLIIIFLVVLKPF</sequence>
<comment type="caution">
    <text evidence="16">The sequence shown here is derived from an EMBL/GenBank/DDBJ whole genome shotgun (WGS) entry which is preliminary data.</text>
</comment>
<dbReference type="GO" id="GO:0006782">
    <property type="term" value="P:protoporphyrinogen IX biosynthetic process"/>
    <property type="evidence" value="ECO:0007669"/>
    <property type="project" value="UniProtKB-UniRule"/>
</dbReference>
<feature type="transmembrane region" description="Helical" evidence="15">
    <location>
        <begin position="116"/>
        <end position="137"/>
    </location>
</feature>
<feature type="transmembrane region" description="Helical" evidence="15">
    <location>
        <begin position="55"/>
        <end position="78"/>
    </location>
</feature>
<gene>
    <name evidence="16" type="ORF">ALP13_103896</name>
</gene>
<comment type="pathway">
    <text evidence="2 14">Porphyrin-containing compound metabolism; protoporphyrin-IX biosynthesis; protoporphyrin-IX from protoporphyrinogen-IX: step 1/1.</text>
</comment>
<keyword evidence="8 14" id="KW-0479">Metal-binding</keyword>
<dbReference type="EC" id="1.3.99.-" evidence="14"/>
<accession>A0A3M6B6P5</accession>
<dbReference type="GO" id="GO:0005886">
    <property type="term" value="C:plasma membrane"/>
    <property type="evidence" value="ECO:0007669"/>
    <property type="project" value="UniProtKB-SubCell"/>
</dbReference>
<dbReference type="InterPro" id="IPR005265">
    <property type="entry name" value="HemJ-like"/>
</dbReference>
<evidence type="ECO:0000256" key="8">
    <source>
        <dbReference type="ARBA" id="ARBA00022723"/>
    </source>
</evidence>
<proteinExistence type="inferred from homology"/>
<evidence type="ECO:0000256" key="4">
    <source>
        <dbReference type="ARBA" id="ARBA00017504"/>
    </source>
</evidence>
<evidence type="ECO:0000256" key="15">
    <source>
        <dbReference type="SAM" id="Phobius"/>
    </source>
</evidence>
<dbReference type="PIRSF" id="PIRSF004638">
    <property type="entry name" value="UCP004638"/>
    <property type="match status" value="1"/>
</dbReference>
<keyword evidence="12 14" id="KW-0472">Membrane</keyword>
<reference evidence="16 17" key="1">
    <citation type="submission" date="2018-08" db="EMBL/GenBank/DDBJ databases">
        <title>Recombination of ecologically and evolutionarily significant loci maintains genetic cohesion in the Pseudomonas syringae species complex.</title>
        <authorList>
            <person name="Dillon M."/>
            <person name="Thakur S."/>
            <person name="Almeida R.N.D."/>
            <person name="Weir B.S."/>
            <person name="Guttman D.S."/>
        </authorList>
    </citation>
    <scope>NUCLEOTIDE SEQUENCE [LARGE SCALE GENOMIC DNA]</scope>
    <source>
        <strain evidence="16 17">ICMP 11281</strain>
    </source>
</reference>
<comment type="function">
    <text evidence="14">Catalyzes the oxidation of protoporphyrinogen IX to protoporphyrin IX.</text>
</comment>
<evidence type="ECO:0000256" key="10">
    <source>
        <dbReference type="ARBA" id="ARBA00023002"/>
    </source>
</evidence>
<evidence type="ECO:0000256" key="13">
    <source>
        <dbReference type="ARBA" id="ARBA00048390"/>
    </source>
</evidence>
<dbReference type="AlphaFoldDB" id="A0A3M6B6P5"/>
<evidence type="ECO:0000256" key="2">
    <source>
        <dbReference type="ARBA" id="ARBA00005073"/>
    </source>
</evidence>
<dbReference type="Pfam" id="PF03653">
    <property type="entry name" value="UPF0093"/>
    <property type="match status" value="1"/>
</dbReference>
<comment type="similarity">
    <text evidence="3 14">Belongs to the HemJ family.</text>
</comment>
<evidence type="ECO:0000313" key="17">
    <source>
        <dbReference type="Proteomes" id="UP000271631"/>
    </source>
</evidence>
<keyword evidence="7 15" id="KW-0812">Transmembrane</keyword>
<name>A0A3M6B6P5_PSEYM</name>
<keyword evidence="9 15" id="KW-1133">Transmembrane helix</keyword>
<keyword evidence="10" id="KW-0560">Oxidoreductase</keyword>
<dbReference type="PANTHER" id="PTHR40255:SF1">
    <property type="entry name" value="PROTOPORPHYRINOGEN IX OXIDASE"/>
    <property type="match status" value="1"/>
</dbReference>
<evidence type="ECO:0000256" key="14">
    <source>
        <dbReference type="PIRNR" id="PIRNR004638"/>
    </source>
</evidence>